<dbReference type="SUPFAM" id="SSF140459">
    <property type="entry name" value="PE/PPE dimer-like"/>
    <property type="match status" value="1"/>
</dbReference>
<dbReference type="PANTHER" id="PTHR46766:SF1">
    <property type="entry name" value="GLUTAMINE-RICH PROTEIN 2"/>
    <property type="match status" value="1"/>
</dbReference>
<evidence type="ECO:0000259" key="3">
    <source>
        <dbReference type="Pfam" id="PF00823"/>
    </source>
</evidence>
<dbReference type="Pfam" id="PF12484">
    <property type="entry name" value="PPE-SVP"/>
    <property type="match status" value="1"/>
</dbReference>
<dbReference type="KEGG" id="mbai:MB901379_00081"/>
<dbReference type="InterPro" id="IPR000030">
    <property type="entry name" value="PPE_dom"/>
</dbReference>
<dbReference type="EMBL" id="LR130759">
    <property type="protein sequence ID" value="VDM86562.1"/>
    <property type="molecule type" value="Genomic_DNA"/>
</dbReference>
<evidence type="ECO:0000256" key="1">
    <source>
        <dbReference type="ARBA" id="ARBA00010652"/>
    </source>
</evidence>
<feature type="domain" description="PPE family C-terminal" evidence="4">
    <location>
        <begin position="303"/>
        <end position="375"/>
    </location>
</feature>
<evidence type="ECO:0000313" key="6">
    <source>
        <dbReference type="Proteomes" id="UP000269998"/>
    </source>
</evidence>
<dbReference type="Pfam" id="PF00823">
    <property type="entry name" value="PPE"/>
    <property type="match status" value="1"/>
</dbReference>
<dbReference type="GO" id="GO:0052572">
    <property type="term" value="P:response to host immune response"/>
    <property type="evidence" value="ECO:0007669"/>
    <property type="project" value="TreeGrafter"/>
</dbReference>
<organism evidence="5 6">
    <name type="scientific">Mycobacterium basiliense</name>
    <dbReference type="NCBI Taxonomy" id="2094119"/>
    <lineage>
        <taxon>Bacteria</taxon>
        <taxon>Bacillati</taxon>
        <taxon>Actinomycetota</taxon>
        <taxon>Actinomycetes</taxon>
        <taxon>Mycobacteriales</taxon>
        <taxon>Mycobacteriaceae</taxon>
        <taxon>Mycobacterium</taxon>
    </lineage>
</organism>
<dbReference type="InterPro" id="IPR038332">
    <property type="entry name" value="PPE_sf"/>
</dbReference>
<gene>
    <name evidence="5" type="ORF">MB901379_00081</name>
</gene>
<feature type="region of interest" description="Disordered" evidence="2">
    <location>
        <begin position="280"/>
        <end position="306"/>
    </location>
</feature>
<protein>
    <submittedName>
        <fullName evidence="5">Putative PPE family protein PPE29</fullName>
    </submittedName>
</protein>
<evidence type="ECO:0000259" key="4">
    <source>
        <dbReference type="Pfam" id="PF12484"/>
    </source>
</evidence>
<dbReference type="AlphaFoldDB" id="A0A3S4FJG0"/>
<feature type="compositionally biased region" description="Basic and acidic residues" evidence="2">
    <location>
        <begin position="375"/>
        <end position="384"/>
    </location>
</feature>
<dbReference type="Gene3D" id="1.20.1260.20">
    <property type="entry name" value="PPE superfamily"/>
    <property type="match status" value="1"/>
</dbReference>
<name>A0A3S4FJG0_9MYCO</name>
<dbReference type="Proteomes" id="UP000269998">
    <property type="component" value="Chromosome"/>
</dbReference>
<feature type="domain" description="PPE" evidence="3">
    <location>
        <begin position="1"/>
        <end position="160"/>
    </location>
</feature>
<dbReference type="PANTHER" id="PTHR46766">
    <property type="entry name" value="GLUTAMINE-RICH PROTEIN 2"/>
    <property type="match status" value="1"/>
</dbReference>
<feature type="region of interest" description="Disordered" evidence="2">
    <location>
        <begin position="363"/>
        <end position="402"/>
    </location>
</feature>
<sequence length="402" mass="40420">MLPPEVNSGRMYAGPGSSSLLDAAVAWEGLAEVLDRVAASYRSVVAELAIDSWLGPAAAAMSAVAAHCIGWLSSAAVQAKQAAGHAEEAVAAFETAHAMTVPPSLIAANRSQLLALATTNVLGQNSPAIEATQAEYAEMWAQDATAMYNYEAESAAASAMTPFEPLSSAADLGGTAAQAAAVTAADNTGIETSVQAVLTQLVTICQETVQALATPVSQLYATLPGDIVKIPTPIGDLEVTAAYLMSTSTAGLAFSAVNMVKSWTLHTGTAGAWHAAFSDADSPPRDVPPSSVLVSQPGGGPVSASSGRAAMVGSLTVPHGWTLAAPEVKMAVQALPGSSLGRAALDVSGAPAGLLSGMALAGLGGRSAGGAPTRTRSDTTREDSQGESGFKPAVVVIKEQEP</sequence>
<accession>A0A3S4FJG0</accession>
<evidence type="ECO:0000313" key="5">
    <source>
        <dbReference type="EMBL" id="VDM86562.1"/>
    </source>
</evidence>
<reference evidence="6" key="1">
    <citation type="submission" date="2018-02" db="EMBL/GenBank/DDBJ databases">
        <authorList>
            <person name="Seth-Smith MB H."/>
            <person name="Seth-Smith H."/>
        </authorList>
    </citation>
    <scope>NUCLEOTIDE SEQUENCE [LARGE SCALE GENOMIC DNA]</scope>
</reference>
<evidence type="ECO:0000256" key="2">
    <source>
        <dbReference type="SAM" id="MobiDB-lite"/>
    </source>
</evidence>
<proteinExistence type="inferred from homology"/>
<dbReference type="InterPro" id="IPR022171">
    <property type="entry name" value="PPE_C"/>
</dbReference>
<comment type="similarity">
    <text evidence="1">Belongs to the mycobacterial PPE family.</text>
</comment>
<keyword evidence="6" id="KW-1185">Reference proteome</keyword>